<dbReference type="GO" id="GO:0005886">
    <property type="term" value="C:plasma membrane"/>
    <property type="evidence" value="ECO:0007669"/>
    <property type="project" value="UniProtKB-SubCell"/>
</dbReference>
<keyword evidence="6" id="KW-0472">Membrane</keyword>
<evidence type="ECO:0000256" key="4">
    <source>
        <dbReference type="ARBA" id="ARBA00022622"/>
    </source>
</evidence>
<evidence type="ECO:0000256" key="8">
    <source>
        <dbReference type="ARBA" id="ARBA00023288"/>
    </source>
</evidence>
<keyword evidence="3" id="KW-1003">Cell membrane</keyword>
<dbReference type="AlphaFoldDB" id="A0A1J0R6S9"/>
<keyword evidence="4" id="KW-0336">GPI-anchor</keyword>
<dbReference type="EMBL" id="KX699617">
    <property type="protein sequence ID" value="APD73573.1"/>
    <property type="molecule type" value="Genomic_DNA"/>
</dbReference>
<dbReference type="GO" id="GO:0098552">
    <property type="term" value="C:side of membrane"/>
    <property type="evidence" value="ECO:0007669"/>
    <property type="project" value="UniProtKB-KW"/>
</dbReference>
<evidence type="ECO:0000256" key="2">
    <source>
        <dbReference type="ARBA" id="ARBA00004609"/>
    </source>
</evidence>
<keyword evidence="9" id="KW-0175">Coiled coil</keyword>
<proteinExistence type="predicted"/>
<dbReference type="Pfam" id="PF13206">
    <property type="entry name" value="VSG_B"/>
    <property type="match status" value="1"/>
</dbReference>
<evidence type="ECO:0000256" key="9">
    <source>
        <dbReference type="SAM" id="Coils"/>
    </source>
</evidence>
<comment type="function">
    <text evidence="1">VSG forms a coat on the surface of the parasite. The trypanosome evades the immune response of the host by expressing a series of antigenically distinct VSGs from an estimated 1000 VSG genes.</text>
</comment>
<keyword evidence="5 11" id="KW-0732">Signal</keyword>
<feature type="coiled-coil region" evidence="9">
    <location>
        <begin position="343"/>
        <end position="373"/>
    </location>
</feature>
<reference evidence="13" key="1">
    <citation type="submission" date="2016-08" db="EMBL/GenBank/DDBJ databases">
        <title>VSG repertoire of Trypanosoma brucei EATRO 1125.</title>
        <authorList>
            <person name="Cross G.A."/>
        </authorList>
    </citation>
    <scope>NUCLEOTIDE SEQUENCE</scope>
    <source>
        <strain evidence="13">EATRO 1125</strain>
    </source>
</reference>
<evidence type="ECO:0000256" key="7">
    <source>
        <dbReference type="ARBA" id="ARBA00023180"/>
    </source>
</evidence>
<feature type="chain" id="PRO_5012294737" evidence="11">
    <location>
        <begin position="22"/>
        <end position="398"/>
    </location>
</feature>
<protein>
    <submittedName>
        <fullName evidence="13">Variant surface glycoprotein 1125.1351</fullName>
    </submittedName>
</protein>
<evidence type="ECO:0000256" key="5">
    <source>
        <dbReference type="ARBA" id="ARBA00022729"/>
    </source>
</evidence>
<organism evidence="13">
    <name type="scientific">Trypanosoma brucei</name>
    <dbReference type="NCBI Taxonomy" id="5691"/>
    <lineage>
        <taxon>Eukaryota</taxon>
        <taxon>Discoba</taxon>
        <taxon>Euglenozoa</taxon>
        <taxon>Kinetoplastea</taxon>
        <taxon>Metakinetoplastina</taxon>
        <taxon>Trypanosomatida</taxon>
        <taxon>Trypanosomatidae</taxon>
        <taxon>Trypanosoma</taxon>
    </lineage>
</organism>
<evidence type="ECO:0000256" key="11">
    <source>
        <dbReference type="SAM" id="SignalP"/>
    </source>
</evidence>
<feature type="compositionally biased region" description="Gly residues" evidence="10">
    <location>
        <begin position="191"/>
        <end position="201"/>
    </location>
</feature>
<evidence type="ECO:0000256" key="3">
    <source>
        <dbReference type="ARBA" id="ARBA00022475"/>
    </source>
</evidence>
<keyword evidence="7" id="KW-0325">Glycoprotein</keyword>
<evidence type="ECO:0000256" key="10">
    <source>
        <dbReference type="SAM" id="MobiDB-lite"/>
    </source>
</evidence>
<evidence type="ECO:0000256" key="1">
    <source>
        <dbReference type="ARBA" id="ARBA00002523"/>
    </source>
</evidence>
<dbReference type="VEuPathDB" id="TriTrypDB:Tb427_000268300"/>
<feature type="signal peptide" evidence="11">
    <location>
        <begin position="1"/>
        <end position="21"/>
    </location>
</feature>
<comment type="subcellular location">
    <subcellularLocation>
        <location evidence="2">Cell membrane</location>
        <topology evidence="2">Lipid-anchor</topology>
        <topology evidence="2">GPI-anchor</topology>
    </subcellularLocation>
</comment>
<sequence>MINLILALALSLRSSMFRCEAVAADGINAADFAALCVLERQASGKISDAYAKITVPSNTLDEIREIVAATTNAKNITSVPADAIADEAAASETACKQDDCKNHWAKWRGVKKAAAQRNPPKFKPLTDSQRINPSAVGFIAALHELEEQATTFYGQLEQHANNAANPDKSLAATKLTNAKYGDGKTKLEGAPGTGHGGGSSRGNGCKSPSTGKSLVHDFFCLCVTDTSSAGKKTCGFAVANCDSGTWQTCDAESKAAAGTTVENKCKEIYQDKTTAQHIRAGLAAFTGRLQRDATANIASEAAVYLGASDSKKCTAHATNLCVDYSHAFKDATRTAGVYWYKQLEAAAADLDTLAKEQADLKNRIRNLDSLNIQASQLYKLIAAAPTATAVASSESTNS</sequence>
<dbReference type="InterPro" id="IPR025932">
    <property type="entry name" value="Trypano_VSG_B_N_dom"/>
</dbReference>
<accession>A0A1J0R6S9</accession>
<name>A0A1J0R6S9_9TRYP</name>
<evidence type="ECO:0000259" key="12">
    <source>
        <dbReference type="Pfam" id="PF13206"/>
    </source>
</evidence>
<evidence type="ECO:0000256" key="6">
    <source>
        <dbReference type="ARBA" id="ARBA00023136"/>
    </source>
</evidence>
<feature type="region of interest" description="Disordered" evidence="10">
    <location>
        <begin position="182"/>
        <end position="207"/>
    </location>
</feature>
<feature type="domain" description="Trypanosome variant surface glycoprotein B-type N-terminal" evidence="12">
    <location>
        <begin position="19"/>
        <end position="363"/>
    </location>
</feature>
<keyword evidence="8" id="KW-0449">Lipoprotein</keyword>
<evidence type="ECO:0000313" key="13">
    <source>
        <dbReference type="EMBL" id="APD73573.1"/>
    </source>
</evidence>